<dbReference type="PANTHER" id="PTHR45033">
    <property type="match status" value="1"/>
</dbReference>
<dbReference type="Pfam" id="PF08240">
    <property type="entry name" value="ADH_N"/>
    <property type="match status" value="1"/>
</dbReference>
<comment type="caution">
    <text evidence="2">The sequence shown here is derived from an EMBL/GenBank/DDBJ whole genome shotgun (WGS) entry which is preliminary data.</text>
</comment>
<dbReference type="InterPro" id="IPR036291">
    <property type="entry name" value="NAD(P)-bd_dom_sf"/>
</dbReference>
<dbReference type="InterPro" id="IPR013154">
    <property type="entry name" value="ADH-like_N"/>
</dbReference>
<dbReference type="RefSeq" id="WP_066623766.1">
    <property type="nucleotide sequence ID" value="NZ_JAMYEC010000008.1"/>
</dbReference>
<evidence type="ECO:0000313" key="2">
    <source>
        <dbReference type="EMBL" id="MDX2335752.1"/>
    </source>
</evidence>
<dbReference type="PANTHER" id="PTHR45033:SF2">
    <property type="entry name" value="ZINC-TYPE ALCOHOL DEHYDROGENASE-LIKE PROTEIN C1773.06C"/>
    <property type="match status" value="1"/>
</dbReference>
<dbReference type="Gene3D" id="3.90.180.10">
    <property type="entry name" value="Medium-chain alcohol dehydrogenases, catalytic domain"/>
    <property type="match status" value="1"/>
</dbReference>
<organism evidence="2 3">
    <name type="scientific">Brevundimonas vesicularis</name>
    <name type="common">Pseudomonas vesicularis</name>
    <dbReference type="NCBI Taxonomy" id="41276"/>
    <lineage>
        <taxon>Bacteria</taxon>
        <taxon>Pseudomonadati</taxon>
        <taxon>Pseudomonadota</taxon>
        <taxon>Alphaproteobacteria</taxon>
        <taxon>Caulobacterales</taxon>
        <taxon>Caulobacteraceae</taxon>
        <taxon>Brevundimonas</taxon>
    </lineage>
</organism>
<dbReference type="InterPro" id="IPR052711">
    <property type="entry name" value="Zinc_ADH-like"/>
</dbReference>
<protein>
    <submittedName>
        <fullName evidence="2">NAD(P)-dependent alcohol dehydrogenase</fullName>
    </submittedName>
</protein>
<gene>
    <name evidence="2" type="ORF">NJD11_12500</name>
</gene>
<dbReference type="InterPro" id="IPR013149">
    <property type="entry name" value="ADH-like_C"/>
</dbReference>
<dbReference type="Proteomes" id="UP001272940">
    <property type="component" value="Unassembled WGS sequence"/>
</dbReference>
<reference evidence="2 3" key="1">
    <citation type="journal article" date="2023" name="FEMS Microbes">
        <title>Whole genomes of deep-sea sponge-associated bacteria exhibit high novel natural product potential.</title>
        <authorList>
            <person name="Hesketh-Best P.J."/>
            <person name="January G.G."/>
            <person name="Koch M.J."/>
            <person name="Warburton P.J."/>
            <person name="Howell K.L."/>
            <person name="Upton M."/>
        </authorList>
    </citation>
    <scope>NUCLEOTIDE SEQUENCE [LARGE SCALE GENOMIC DNA]</scope>
    <source>
        <strain evidence="2 3">PC206-O</strain>
    </source>
</reference>
<evidence type="ECO:0000259" key="1">
    <source>
        <dbReference type="SMART" id="SM00829"/>
    </source>
</evidence>
<proteinExistence type="predicted"/>
<keyword evidence="3" id="KW-1185">Reference proteome</keyword>
<dbReference type="InterPro" id="IPR020843">
    <property type="entry name" value="ER"/>
</dbReference>
<sequence length="336" mass="35099">MSGRARQVVADGRLSPVLVQPTPEPRPGELLLRIHATSVNYHDLIGVRGGLPGLPVPRVPFSDASATVEAVGDGVDGFRPGDAVIPSFFPDWRSGPPTRQALGRILGDHLDGALQSHLCVSAQAVARAPRHLNHREIATLGCAGLTAWRSVVVEADVRPGQTVVLQGTGGVSLFALAFAKMLGARTIVTSSSDEKLERAAALGADILVNYRQTPQWSQAVLDVTEGEGADLVVEVGGGATLAEAVRAVKTAGHVSVIGVLTGLSAPAFPLNRVMARNATLRGVTVGSTAELQAMCAAIEHAAYRPVVDSVFTLETAHEAIEALALQKHFGKIVVDI</sequence>
<dbReference type="SUPFAM" id="SSF51735">
    <property type="entry name" value="NAD(P)-binding Rossmann-fold domains"/>
    <property type="match status" value="1"/>
</dbReference>
<evidence type="ECO:0000313" key="3">
    <source>
        <dbReference type="Proteomes" id="UP001272940"/>
    </source>
</evidence>
<dbReference type="SUPFAM" id="SSF50129">
    <property type="entry name" value="GroES-like"/>
    <property type="match status" value="1"/>
</dbReference>
<name>A0ABU4KSE8_BREVE</name>
<feature type="domain" description="Enoyl reductase (ER)" evidence="1">
    <location>
        <begin position="12"/>
        <end position="334"/>
    </location>
</feature>
<accession>A0ABU4KSE8</accession>
<dbReference type="SMART" id="SM00829">
    <property type="entry name" value="PKS_ER"/>
    <property type="match status" value="1"/>
</dbReference>
<dbReference type="InterPro" id="IPR011032">
    <property type="entry name" value="GroES-like_sf"/>
</dbReference>
<dbReference type="Pfam" id="PF00107">
    <property type="entry name" value="ADH_zinc_N"/>
    <property type="match status" value="1"/>
</dbReference>
<dbReference type="EMBL" id="JAMYEC010000008">
    <property type="protein sequence ID" value="MDX2335752.1"/>
    <property type="molecule type" value="Genomic_DNA"/>
</dbReference>
<dbReference type="Gene3D" id="3.40.50.720">
    <property type="entry name" value="NAD(P)-binding Rossmann-like Domain"/>
    <property type="match status" value="1"/>
</dbReference>
<dbReference type="CDD" id="cd08276">
    <property type="entry name" value="MDR7"/>
    <property type="match status" value="1"/>
</dbReference>